<evidence type="ECO:0000256" key="2">
    <source>
        <dbReference type="ARBA" id="ARBA00022692"/>
    </source>
</evidence>
<evidence type="ECO:0000256" key="1">
    <source>
        <dbReference type="ARBA" id="ARBA00004141"/>
    </source>
</evidence>
<accession>A0A9X1VE59</accession>
<feature type="domain" description="Methylamine utilisation protein MauE" evidence="6">
    <location>
        <begin position="27"/>
        <end position="109"/>
    </location>
</feature>
<dbReference type="GO" id="GO:0016020">
    <property type="term" value="C:membrane"/>
    <property type="evidence" value="ECO:0007669"/>
    <property type="project" value="UniProtKB-SubCell"/>
</dbReference>
<proteinExistence type="predicted"/>
<organism evidence="7 8">
    <name type="scientific">Hymenobacter cyanobacteriorum</name>
    <dbReference type="NCBI Taxonomy" id="2926463"/>
    <lineage>
        <taxon>Bacteria</taxon>
        <taxon>Pseudomonadati</taxon>
        <taxon>Bacteroidota</taxon>
        <taxon>Cytophagia</taxon>
        <taxon>Cytophagales</taxon>
        <taxon>Hymenobacteraceae</taxon>
        <taxon>Hymenobacter</taxon>
    </lineage>
</organism>
<evidence type="ECO:0000256" key="4">
    <source>
        <dbReference type="ARBA" id="ARBA00023136"/>
    </source>
</evidence>
<comment type="caution">
    <text evidence="7">The sequence shown here is derived from an EMBL/GenBank/DDBJ whole genome shotgun (WGS) entry which is preliminary data.</text>
</comment>
<evidence type="ECO:0000259" key="6">
    <source>
        <dbReference type="Pfam" id="PF07291"/>
    </source>
</evidence>
<keyword evidence="3 5" id="KW-1133">Transmembrane helix</keyword>
<dbReference type="Pfam" id="PF07291">
    <property type="entry name" value="MauE"/>
    <property type="match status" value="1"/>
</dbReference>
<keyword evidence="4 5" id="KW-0472">Membrane</keyword>
<dbReference type="Proteomes" id="UP001139193">
    <property type="component" value="Unassembled WGS sequence"/>
</dbReference>
<name>A0A9X1VE59_9BACT</name>
<keyword evidence="8" id="KW-1185">Reference proteome</keyword>
<evidence type="ECO:0000313" key="8">
    <source>
        <dbReference type="Proteomes" id="UP001139193"/>
    </source>
</evidence>
<evidence type="ECO:0000256" key="3">
    <source>
        <dbReference type="ARBA" id="ARBA00022989"/>
    </source>
</evidence>
<evidence type="ECO:0000313" key="7">
    <source>
        <dbReference type="EMBL" id="MCI1187032.1"/>
    </source>
</evidence>
<dbReference type="RefSeq" id="WP_241935314.1">
    <property type="nucleotide sequence ID" value="NZ_JALBGC010000002.1"/>
</dbReference>
<feature type="transmembrane region" description="Helical" evidence="5">
    <location>
        <begin position="120"/>
        <end position="137"/>
    </location>
</feature>
<comment type="subcellular location">
    <subcellularLocation>
        <location evidence="1">Membrane</location>
        <topology evidence="1">Multi-pass membrane protein</topology>
    </subcellularLocation>
</comment>
<dbReference type="AlphaFoldDB" id="A0A9X1VE59"/>
<feature type="transmembrane region" description="Helical" evidence="5">
    <location>
        <begin position="24"/>
        <end position="43"/>
    </location>
</feature>
<keyword evidence="2 5" id="KW-0812">Transmembrane</keyword>
<sequence length="153" mass="16680">MATLHPTAAWAVWELMLNLTNPELAFVLGRLLLGVNFLTHFLVRLPKLAGFKAGLLKQFAATPLPAPLVELFATVLPFAEGAIGALLLLGLFTRPALAAAMLLMTSLVFGSSLLEQWDTVGTQMLYGLFIFALILHCQHNRLCFDHTAAPVLR</sequence>
<dbReference type="InterPro" id="IPR009908">
    <property type="entry name" value="Methylamine_util_MauE"/>
</dbReference>
<protein>
    <submittedName>
        <fullName evidence="7">DoxX family membrane protein</fullName>
    </submittedName>
</protein>
<evidence type="ECO:0000256" key="5">
    <source>
        <dbReference type="SAM" id="Phobius"/>
    </source>
</evidence>
<gene>
    <name evidence="7" type="ORF">MON38_06345</name>
</gene>
<dbReference type="EMBL" id="JALBGC010000002">
    <property type="protein sequence ID" value="MCI1187032.1"/>
    <property type="molecule type" value="Genomic_DNA"/>
</dbReference>
<reference evidence="7" key="1">
    <citation type="submission" date="2022-03" db="EMBL/GenBank/DDBJ databases">
        <title>Bacterial whole genome sequence for Hymenobacter sp. DH14.</title>
        <authorList>
            <person name="Le V."/>
        </authorList>
    </citation>
    <scope>NUCLEOTIDE SEQUENCE</scope>
    <source>
        <strain evidence="7">DH14</strain>
    </source>
</reference>